<dbReference type="PANTHER" id="PTHR43391:SF91">
    <property type="entry name" value="OS04G0390700 PROTEIN"/>
    <property type="match status" value="1"/>
</dbReference>
<evidence type="ECO:0000313" key="5">
    <source>
        <dbReference type="Proteomes" id="UP000255207"/>
    </source>
</evidence>
<accession>A0A370L278</accession>
<dbReference type="OrthoDB" id="7593130at2"/>
<keyword evidence="5" id="KW-1185">Reference proteome</keyword>
<evidence type="ECO:0000256" key="3">
    <source>
        <dbReference type="RuleBase" id="RU000363"/>
    </source>
</evidence>
<dbReference type="InterPro" id="IPR002347">
    <property type="entry name" value="SDR_fam"/>
</dbReference>
<proteinExistence type="inferred from homology"/>
<dbReference type="PANTHER" id="PTHR43391">
    <property type="entry name" value="RETINOL DEHYDROGENASE-RELATED"/>
    <property type="match status" value="1"/>
</dbReference>
<dbReference type="InterPro" id="IPR020904">
    <property type="entry name" value="Sc_DH/Rdtase_CS"/>
</dbReference>
<keyword evidence="2" id="KW-0560">Oxidoreductase</keyword>
<evidence type="ECO:0000256" key="1">
    <source>
        <dbReference type="ARBA" id="ARBA00006484"/>
    </source>
</evidence>
<evidence type="ECO:0000313" key="4">
    <source>
        <dbReference type="EMBL" id="RDJ22215.1"/>
    </source>
</evidence>
<dbReference type="Pfam" id="PF00106">
    <property type="entry name" value="adh_short"/>
    <property type="match status" value="1"/>
</dbReference>
<dbReference type="PROSITE" id="PS00061">
    <property type="entry name" value="ADH_SHORT"/>
    <property type="match status" value="1"/>
</dbReference>
<protein>
    <submittedName>
        <fullName evidence="4">SDR family NAD(P)-dependent oxidoreductase</fullName>
    </submittedName>
</protein>
<dbReference type="SUPFAM" id="SSF51735">
    <property type="entry name" value="NAD(P)-binding Rossmann-fold domains"/>
    <property type="match status" value="1"/>
</dbReference>
<evidence type="ECO:0000256" key="2">
    <source>
        <dbReference type="ARBA" id="ARBA00023002"/>
    </source>
</evidence>
<reference evidence="5" key="1">
    <citation type="submission" date="2018-07" db="EMBL/GenBank/DDBJ databases">
        <authorList>
            <person name="Safronova V.I."/>
            <person name="Chirak E.R."/>
            <person name="Sazanova A.L."/>
        </authorList>
    </citation>
    <scope>NUCLEOTIDE SEQUENCE [LARGE SCALE GENOMIC DNA]</scope>
    <source>
        <strain evidence="5">RCAM04685</strain>
    </source>
</reference>
<sequence length="247" mass="25828">MNIKGSIVLVTGANRGIGRAYVDGLLQRGAAKIYLGVRDPASLADLLKGGDSRLVPLKLDITDAAQVAEAAKVAKDVTLLINNAGFAGESSAHATFSLANARQEMEVNYFGLLAMSNAFAPILKANGGGVLVNLLSFLSHVTIPLVATYSASKAAALAVTDSLRAELAGQGTKVVSIMPVQVETEMGQLFPPPRVTTQEVVDETFEAVEQGRDEVFPGEQTKKSAKDFAADPKAVQAYLSTLLPTAA</sequence>
<gene>
    <name evidence="4" type="ORF">DWE98_20175</name>
</gene>
<dbReference type="EMBL" id="QQTP01000011">
    <property type="protein sequence ID" value="RDJ22215.1"/>
    <property type="molecule type" value="Genomic_DNA"/>
</dbReference>
<dbReference type="GO" id="GO:0016491">
    <property type="term" value="F:oxidoreductase activity"/>
    <property type="evidence" value="ECO:0007669"/>
    <property type="project" value="UniProtKB-KW"/>
</dbReference>
<comment type="caution">
    <text evidence="4">The sequence shown here is derived from an EMBL/GenBank/DDBJ whole genome shotgun (WGS) entry which is preliminary data.</text>
</comment>
<dbReference type="PRINTS" id="PR00080">
    <property type="entry name" value="SDRFAMILY"/>
</dbReference>
<name>A0A370L278_9HYPH</name>
<dbReference type="GO" id="GO:0005829">
    <property type="term" value="C:cytosol"/>
    <property type="evidence" value="ECO:0007669"/>
    <property type="project" value="TreeGrafter"/>
</dbReference>
<comment type="similarity">
    <text evidence="1 3">Belongs to the short-chain dehydrogenases/reductases (SDR) family.</text>
</comment>
<organism evidence="4 5">
    <name type="scientific">Bosea caraganae</name>
    <dbReference type="NCBI Taxonomy" id="2763117"/>
    <lineage>
        <taxon>Bacteria</taxon>
        <taxon>Pseudomonadati</taxon>
        <taxon>Pseudomonadota</taxon>
        <taxon>Alphaproteobacteria</taxon>
        <taxon>Hyphomicrobiales</taxon>
        <taxon>Boseaceae</taxon>
        <taxon>Bosea</taxon>
    </lineage>
</organism>
<dbReference type="Gene3D" id="3.40.50.720">
    <property type="entry name" value="NAD(P)-binding Rossmann-like Domain"/>
    <property type="match status" value="1"/>
</dbReference>
<dbReference type="RefSeq" id="WP_114831094.1">
    <property type="nucleotide sequence ID" value="NZ_QQTO01000034.1"/>
</dbReference>
<dbReference type="Proteomes" id="UP000255207">
    <property type="component" value="Unassembled WGS sequence"/>
</dbReference>
<dbReference type="AlphaFoldDB" id="A0A370L278"/>
<dbReference type="PRINTS" id="PR00081">
    <property type="entry name" value="GDHRDH"/>
</dbReference>
<dbReference type="InterPro" id="IPR036291">
    <property type="entry name" value="NAD(P)-bd_dom_sf"/>
</dbReference>